<dbReference type="Pfam" id="PF13628">
    <property type="entry name" value="DUF4142"/>
    <property type="match status" value="1"/>
</dbReference>
<accession>A0A090DSZ1</accession>
<dbReference type="STRING" id="69974.MPLDJ20_70064"/>
<feature type="region of interest" description="Disordered" evidence="1">
    <location>
        <begin position="169"/>
        <end position="196"/>
    </location>
</feature>
<name>A0A090DSZ1_MESPL</name>
<evidence type="ECO:0000313" key="5">
    <source>
        <dbReference type="Proteomes" id="UP000045285"/>
    </source>
</evidence>
<sequence>MKARTLLAPLAWAIVSLALPAAAAENAQTFVNKAAAGGMFEVDSSKLAQERAKEQQVKDFAGKMIADHSAANETLKKLAAEQKLQVPAQLDATQKSDIEKLQNTTTGFDQPYVEMQRSAHADAVNLFQSYAKEGDNPSLKAFAAETLPTLKMHQDMIEKIAAADAGMPAVKSASTPKPPAPVPGANSFTESQAKNRIQDAGYTDISSLAKDGQGIWRGQAKKDGKSISVALDYQGNVFAGQQ</sequence>
<dbReference type="EMBL" id="CCMZ01000024">
    <property type="protein sequence ID" value="CDX19944.1"/>
    <property type="molecule type" value="Genomic_DNA"/>
</dbReference>
<dbReference type="InterPro" id="IPR012347">
    <property type="entry name" value="Ferritin-like"/>
</dbReference>
<evidence type="ECO:0000256" key="2">
    <source>
        <dbReference type="SAM" id="SignalP"/>
    </source>
</evidence>
<organism evidence="4 5">
    <name type="scientific">Mesorhizobium plurifarium</name>
    <dbReference type="NCBI Taxonomy" id="69974"/>
    <lineage>
        <taxon>Bacteria</taxon>
        <taxon>Pseudomonadati</taxon>
        <taxon>Pseudomonadota</taxon>
        <taxon>Alphaproteobacteria</taxon>
        <taxon>Hyphomicrobiales</taxon>
        <taxon>Phyllobacteriaceae</taxon>
        <taxon>Mesorhizobium</taxon>
    </lineage>
</organism>
<dbReference type="Gene3D" id="1.20.1260.10">
    <property type="match status" value="1"/>
</dbReference>
<feature type="compositionally biased region" description="Polar residues" evidence="1">
    <location>
        <begin position="186"/>
        <end position="195"/>
    </location>
</feature>
<feature type="chain" id="PRO_5001854315" evidence="2">
    <location>
        <begin position="24"/>
        <end position="242"/>
    </location>
</feature>
<keyword evidence="5" id="KW-1185">Reference proteome</keyword>
<dbReference type="AlphaFoldDB" id="A0A090DSZ1"/>
<dbReference type="InterPro" id="IPR025419">
    <property type="entry name" value="DUF4142"/>
</dbReference>
<feature type="domain" description="DUF4142" evidence="3">
    <location>
        <begin position="26"/>
        <end position="160"/>
    </location>
</feature>
<dbReference type="PANTHER" id="PTHR38593">
    <property type="entry name" value="BLR2558 PROTEIN"/>
    <property type="match status" value="1"/>
</dbReference>
<gene>
    <name evidence="4" type="ORF">MPL3356_300190</name>
</gene>
<protein>
    <submittedName>
        <fullName evidence="4">Outer membrane protein</fullName>
    </submittedName>
</protein>
<evidence type="ECO:0000259" key="3">
    <source>
        <dbReference type="Pfam" id="PF13628"/>
    </source>
</evidence>
<evidence type="ECO:0000256" key="1">
    <source>
        <dbReference type="SAM" id="MobiDB-lite"/>
    </source>
</evidence>
<dbReference type="PANTHER" id="PTHR38593:SF1">
    <property type="entry name" value="BLR2558 PROTEIN"/>
    <property type="match status" value="1"/>
</dbReference>
<keyword evidence="2" id="KW-0732">Signal</keyword>
<dbReference type="Proteomes" id="UP000045285">
    <property type="component" value="Unassembled WGS sequence"/>
</dbReference>
<evidence type="ECO:0000313" key="4">
    <source>
        <dbReference type="EMBL" id="CDX19944.1"/>
    </source>
</evidence>
<reference evidence="5" key="1">
    <citation type="submission" date="2014-08" db="EMBL/GenBank/DDBJ databases">
        <authorList>
            <person name="Moulin L."/>
        </authorList>
    </citation>
    <scope>NUCLEOTIDE SEQUENCE [LARGE SCALE GENOMIC DNA]</scope>
</reference>
<proteinExistence type="predicted"/>
<feature type="signal peptide" evidence="2">
    <location>
        <begin position="1"/>
        <end position="23"/>
    </location>
</feature>